<keyword evidence="2" id="KW-0804">Transcription</keyword>
<evidence type="ECO:0000313" key="4">
    <source>
        <dbReference type="EMBL" id="RZC61712.1"/>
    </source>
</evidence>
<name>A0A4Y7JNW1_PAPSO</name>
<dbReference type="PANTHER" id="PTHR33124:SF9">
    <property type="entry name" value="TRANSCRIPTION FACTOR"/>
    <property type="match status" value="1"/>
</dbReference>
<evidence type="ECO:0000313" key="5">
    <source>
        <dbReference type="Proteomes" id="UP000316621"/>
    </source>
</evidence>
<dbReference type="AlphaFoldDB" id="A0A4Y7JNW1"/>
<keyword evidence="5" id="KW-1185">Reference proteome</keyword>
<accession>A0A4Y7JNW1</accession>
<gene>
    <name evidence="4" type="ORF">C5167_023471</name>
</gene>
<dbReference type="InterPro" id="IPR044660">
    <property type="entry name" value="IBH1-like"/>
</dbReference>
<organism evidence="4 5">
    <name type="scientific">Papaver somniferum</name>
    <name type="common">Opium poppy</name>
    <dbReference type="NCBI Taxonomy" id="3469"/>
    <lineage>
        <taxon>Eukaryota</taxon>
        <taxon>Viridiplantae</taxon>
        <taxon>Streptophyta</taxon>
        <taxon>Embryophyta</taxon>
        <taxon>Tracheophyta</taxon>
        <taxon>Spermatophyta</taxon>
        <taxon>Magnoliopsida</taxon>
        <taxon>Ranunculales</taxon>
        <taxon>Papaveraceae</taxon>
        <taxon>Papaveroideae</taxon>
        <taxon>Papaver</taxon>
    </lineage>
</organism>
<evidence type="ECO:0000256" key="1">
    <source>
        <dbReference type="ARBA" id="ARBA00023015"/>
    </source>
</evidence>
<feature type="region of interest" description="Disordered" evidence="3">
    <location>
        <begin position="1"/>
        <end position="27"/>
    </location>
</feature>
<dbReference type="STRING" id="3469.A0A4Y7JNW1"/>
<evidence type="ECO:0008006" key="6">
    <source>
        <dbReference type="Google" id="ProtNLM"/>
    </source>
</evidence>
<keyword evidence="1" id="KW-0805">Transcription regulation</keyword>
<dbReference type="GO" id="GO:0006355">
    <property type="term" value="P:regulation of DNA-templated transcription"/>
    <property type="evidence" value="ECO:0007669"/>
    <property type="project" value="InterPro"/>
</dbReference>
<dbReference type="Gramene" id="RZC61712">
    <property type="protein sequence ID" value="RZC61712"/>
    <property type="gene ID" value="C5167_023471"/>
</dbReference>
<protein>
    <recommendedName>
        <fullName evidence="6">BHLH domain-containing protein</fullName>
    </recommendedName>
</protein>
<proteinExistence type="predicted"/>
<dbReference type="Proteomes" id="UP000316621">
    <property type="component" value="Chromosome 5"/>
</dbReference>
<reference evidence="4 5" key="1">
    <citation type="journal article" date="2018" name="Science">
        <title>The opium poppy genome and morphinan production.</title>
        <authorList>
            <person name="Guo L."/>
            <person name="Winzer T."/>
            <person name="Yang X."/>
            <person name="Li Y."/>
            <person name="Ning Z."/>
            <person name="He Z."/>
            <person name="Teodor R."/>
            <person name="Lu Y."/>
            <person name="Bowser T.A."/>
            <person name="Graham I.A."/>
            <person name="Ye K."/>
        </authorList>
    </citation>
    <scope>NUCLEOTIDE SEQUENCE [LARGE SCALE GENOMIC DNA]</scope>
    <source>
        <strain evidence="5">cv. HN1</strain>
        <tissue evidence="4">Leaves</tissue>
    </source>
</reference>
<sequence length="90" mass="10060">MARQMRVIVSKKRLSSPSSASKSTCNIRESEGRRVVVIGGSVGKKVKRLQKLVPGGKGLQPDRLFLQTADYILHLKLKLDLLRALSNLYR</sequence>
<dbReference type="PANTHER" id="PTHR33124">
    <property type="entry name" value="TRANSCRIPTION FACTOR IBH1-LIKE 1"/>
    <property type="match status" value="1"/>
</dbReference>
<evidence type="ECO:0000256" key="3">
    <source>
        <dbReference type="SAM" id="MobiDB-lite"/>
    </source>
</evidence>
<evidence type="ECO:0000256" key="2">
    <source>
        <dbReference type="ARBA" id="ARBA00023163"/>
    </source>
</evidence>
<dbReference type="OMA" id="TCNIRES"/>
<dbReference type="EMBL" id="CM010719">
    <property type="protein sequence ID" value="RZC61712.1"/>
    <property type="molecule type" value="Genomic_DNA"/>
</dbReference>